<dbReference type="InterPro" id="IPR041664">
    <property type="entry name" value="AAA_16"/>
</dbReference>
<evidence type="ECO:0000313" key="5">
    <source>
        <dbReference type="EMBL" id="GAA3711267.1"/>
    </source>
</evidence>
<dbReference type="Pfam" id="PF25873">
    <property type="entry name" value="WHD_MalT"/>
    <property type="match status" value="1"/>
</dbReference>
<keyword evidence="2" id="KW-0238">DNA-binding</keyword>
<feature type="domain" description="HTH luxR-type" evidence="4">
    <location>
        <begin position="807"/>
        <end position="872"/>
    </location>
</feature>
<dbReference type="SUPFAM" id="SSF52540">
    <property type="entry name" value="P-loop containing nucleoside triphosphate hydrolases"/>
    <property type="match status" value="1"/>
</dbReference>
<dbReference type="Gene3D" id="3.40.50.300">
    <property type="entry name" value="P-loop containing nucleotide triphosphate hydrolases"/>
    <property type="match status" value="1"/>
</dbReference>
<dbReference type="PRINTS" id="PR00038">
    <property type="entry name" value="HTHLUXR"/>
</dbReference>
<organism evidence="5 6">
    <name type="scientific">Terrabacter ginsenosidimutans</name>
    <dbReference type="NCBI Taxonomy" id="490575"/>
    <lineage>
        <taxon>Bacteria</taxon>
        <taxon>Bacillati</taxon>
        <taxon>Actinomycetota</taxon>
        <taxon>Actinomycetes</taxon>
        <taxon>Micrococcales</taxon>
        <taxon>Intrasporangiaceae</taxon>
        <taxon>Terrabacter</taxon>
    </lineage>
</organism>
<dbReference type="CDD" id="cd06170">
    <property type="entry name" value="LuxR_C_like"/>
    <property type="match status" value="1"/>
</dbReference>
<protein>
    <submittedName>
        <fullName evidence="5">LuxR C-terminal-related transcriptional regulator</fullName>
    </submittedName>
</protein>
<keyword evidence="6" id="KW-1185">Reference proteome</keyword>
<dbReference type="EMBL" id="BAABDC010000004">
    <property type="protein sequence ID" value="GAA3711267.1"/>
    <property type="molecule type" value="Genomic_DNA"/>
</dbReference>
<dbReference type="Gene3D" id="1.10.10.10">
    <property type="entry name" value="Winged helix-like DNA-binding domain superfamily/Winged helix DNA-binding domain"/>
    <property type="match status" value="1"/>
</dbReference>
<evidence type="ECO:0000256" key="1">
    <source>
        <dbReference type="ARBA" id="ARBA00023015"/>
    </source>
</evidence>
<keyword evidence="1" id="KW-0805">Transcription regulation</keyword>
<reference evidence="6" key="1">
    <citation type="journal article" date="2019" name="Int. J. Syst. Evol. Microbiol.">
        <title>The Global Catalogue of Microorganisms (GCM) 10K type strain sequencing project: providing services to taxonomists for standard genome sequencing and annotation.</title>
        <authorList>
            <consortium name="The Broad Institute Genomics Platform"/>
            <consortium name="The Broad Institute Genome Sequencing Center for Infectious Disease"/>
            <person name="Wu L."/>
            <person name="Ma J."/>
        </authorList>
    </citation>
    <scope>NUCLEOTIDE SEQUENCE [LARGE SCALE GENOMIC DNA]</scope>
    <source>
        <strain evidence="6">JCM 17125</strain>
    </source>
</reference>
<dbReference type="Proteomes" id="UP001501468">
    <property type="component" value="Unassembled WGS sequence"/>
</dbReference>
<dbReference type="SMART" id="SM00421">
    <property type="entry name" value="HTH_LUXR"/>
    <property type="match status" value="1"/>
</dbReference>
<dbReference type="Gene3D" id="1.25.40.10">
    <property type="entry name" value="Tetratricopeptide repeat domain"/>
    <property type="match status" value="1"/>
</dbReference>
<dbReference type="InterPro" id="IPR059106">
    <property type="entry name" value="WHD_MalT"/>
</dbReference>
<dbReference type="PROSITE" id="PS50043">
    <property type="entry name" value="HTH_LUXR_2"/>
    <property type="match status" value="1"/>
</dbReference>
<dbReference type="InterPro" id="IPR000792">
    <property type="entry name" value="Tscrpt_reg_LuxR_C"/>
</dbReference>
<accession>A0ABP7DXF0</accession>
<dbReference type="Pfam" id="PF13191">
    <property type="entry name" value="AAA_16"/>
    <property type="match status" value="1"/>
</dbReference>
<dbReference type="Pfam" id="PF00196">
    <property type="entry name" value="GerE"/>
    <property type="match status" value="1"/>
</dbReference>
<comment type="caution">
    <text evidence="5">The sequence shown here is derived from an EMBL/GenBank/DDBJ whole genome shotgun (WGS) entry which is preliminary data.</text>
</comment>
<evidence type="ECO:0000256" key="2">
    <source>
        <dbReference type="ARBA" id="ARBA00023125"/>
    </source>
</evidence>
<dbReference type="SUPFAM" id="SSF48452">
    <property type="entry name" value="TPR-like"/>
    <property type="match status" value="1"/>
</dbReference>
<dbReference type="InterPro" id="IPR011990">
    <property type="entry name" value="TPR-like_helical_dom_sf"/>
</dbReference>
<dbReference type="SUPFAM" id="SSF46894">
    <property type="entry name" value="C-terminal effector domain of the bipartite response regulators"/>
    <property type="match status" value="1"/>
</dbReference>
<dbReference type="InterPro" id="IPR027417">
    <property type="entry name" value="P-loop_NTPase"/>
</dbReference>
<dbReference type="PANTHER" id="PTHR44688">
    <property type="entry name" value="DNA-BINDING TRANSCRIPTIONAL ACTIVATOR DEVR_DOSR"/>
    <property type="match status" value="1"/>
</dbReference>
<dbReference type="InterPro" id="IPR016032">
    <property type="entry name" value="Sig_transdc_resp-reg_C-effctor"/>
</dbReference>
<proteinExistence type="predicted"/>
<dbReference type="PANTHER" id="PTHR44688:SF16">
    <property type="entry name" value="DNA-BINDING TRANSCRIPTIONAL ACTIVATOR DEVR_DOSR"/>
    <property type="match status" value="1"/>
</dbReference>
<evidence type="ECO:0000313" key="6">
    <source>
        <dbReference type="Proteomes" id="UP001501468"/>
    </source>
</evidence>
<evidence type="ECO:0000256" key="3">
    <source>
        <dbReference type="ARBA" id="ARBA00023163"/>
    </source>
</evidence>
<gene>
    <name evidence="5" type="ORF">GCM10022399_30070</name>
</gene>
<dbReference type="InterPro" id="IPR036388">
    <property type="entry name" value="WH-like_DNA-bd_sf"/>
</dbReference>
<sequence length="874" mass="95337">MVGPRQARMATPLRPPGIIDRPRLSSFIDRRPVVVLVGMAGYGKSTLLAAAARRQRDSEPALWLTVDDSDRDPLRLVSDLITAASLSGLDELGADLEPLRASALRAEPLTLVDALLEVLYDSAVPLTLVLDDLQHLSESKASAHVVDHVLRWAPANMRIAIAARVVPPLRLQRLRLEDRLAYITHDELAFSPEETVEAVRAAGLELDADTVDTLHRTTDGWPAGVRMAILAARRSDRPRQVPLELRRDQALADYLATEVLASLSDDIREFVLDSCLDEQVCVSLIDTIRGTHDAEAYLEQCLADGLFLTRGDVSSEDAWYHWHPLFAAHIRRLLAANLPRRAQALHETAASWWSSVDPPTAIRHAMAAGDSERASKIFADRWLDLFLEGRVDAVLEAVDQLPETSTYSSDAHLAKALIFGQHGSLVAARSELDLARGAADLLPAAARARLEDRMSVVELFRIGHDLGLGPAVESGAALLDLMDRSQRAPDPAIRASVQVFVGMAEARLQTHPKLPLEMLRSSATTAHDAGLLALELTALAESCLPAVAEGRLSEVRDLASSVLARAEERGWVGLVTLAPAVAYLGWFDYWRGNLREARAQLERSLSMVLPFDWELRGLVLNFLTKTCLSLGDLRSARRNAAEITSMIESGHAAPWWPSMLAGLDGLILLAEGNSHDAVALASRPPTDPEYRLAPCHRAKVLLRGGRPEAALAELDRVPAPEVFVHIQCLAHCLAAEAHAVLGSADAAHASLELALAAAEPDELYGPFLGAGEAMTELLKSHLRHGTAHPTAVTHVLGRIVRGEDHNVTGWGERLTERERVILQYLATNLTNAEIAEAEFISLHTAKTHIAHIYQKLGVSSRRAAIRRAAELELY</sequence>
<keyword evidence="3" id="KW-0804">Transcription</keyword>
<name>A0ABP7DXF0_9MICO</name>
<evidence type="ECO:0000259" key="4">
    <source>
        <dbReference type="PROSITE" id="PS50043"/>
    </source>
</evidence>